<dbReference type="CDD" id="cd00051">
    <property type="entry name" value="EFh"/>
    <property type="match status" value="1"/>
</dbReference>
<protein>
    <submittedName>
        <fullName evidence="3">Putative Calcium-binding EF-hand family protein</fullName>
    </submittedName>
</protein>
<dbReference type="PROSITE" id="PS50222">
    <property type="entry name" value="EF_HAND_2"/>
    <property type="match status" value="2"/>
</dbReference>
<organism evidence="3 4">
    <name type="scientific">Senna tora</name>
    <dbReference type="NCBI Taxonomy" id="362788"/>
    <lineage>
        <taxon>Eukaryota</taxon>
        <taxon>Viridiplantae</taxon>
        <taxon>Streptophyta</taxon>
        <taxon>Embryophyta</taxon>
        <taxon>Tracheophyta</taxon>
        <taxon>Spermatophyta</taxon>
        <taxon>Magnoliopsida</taxon>
        <taxon>eudicotyledons</taxon>
        <taxon>Gunneridae</taxon>
        <taxon>Pentapetalae</taxon>
        <taxon>rosids</taxon>
        <taxon>fabids</taxon>
        <taxon>Fabales</taxon>
        <taxon>Fabaceae</taxon>
        <taxon>Caesalpinioideae</taxon>
        <taxon>Cassia clade</taxon>
        <taxon>Senna</taxon>
    </lineage>
</organism>
<dbReference type="Gene3D" id="1.10.238.10">
    <property type="entry name" value="EF-hand"/>
    <property type="match status" value="1"/>
</dbReference>
<dbReference type="EMBL" id="JAAIUW010000005">
    <property type="protein sequence ID" value="KAF7830632.1"/>
    <property type="molecule type" value="Genomic_DNA"/>
</dbReference>
<dbReference type="Proteomes" id="UP000634136">
    <property type="component" value="Unassembled WGS sequence"/>
</dbReference>
<comment type="caution">
    <text evidence="3">The sequence shown here is derived from an EMBL/GenBank/DDBJ whole genome shotgun (WGS) entry which is preliminary data.</text>
</comment>
<accession>A0A834WQ84</accession>
<proteinExistence type="predicted"/>
<dbReference type="Pfam" id="PF13499">
    <property type="entry name" value="EF-hand_7"/>
    <property type="match status" value="1"/>
</dbReference>
<keyword evidence="4" id="KW-1185">Reference proteome</keyword>
<sequence length="75" mass="8718">MKRADRDGDGRLSKEELKQAFRQLGSHVTDWRVFRCLRHVDTDKDGLISASEFDALVKYAVSKYQQTRTEKDRTG</sequence>
<dbReference type="InterPro" id="IPR011992">
    <property type="entry name" value="EF-hand-dom_pair"/>
</dbReference>
<dbReference type="SMART" id="SM00054">
    <property type="entry name" value="EFh"/>
    <property type="match status" value="2"/>
</dbReference>
<evidence type="ECO:0000313" key="3">
    <source>
        <dbReference type="EMBL" id="KAF7830632.1"/>
    </source>
</evidence>
<feature type="domain" description="EF-hand" evidence="2">
    <location>
        <begin position="1"/>
        <end position="27"/>
    </location>
</feature>
<dbReference type="PROSITE" id="PS00018">
    <property type="entry name" value="EF_HAND_1"/>
    <property type="match status" value="2"/>
</dbReference>
<feature type="domain" description="EF-hand" evidence="2">
    <location>
        <begin position="32"/>
        <end position="63"/>
    </location>
</feature>
<reference evidence="3" key="1">
    <citation type="submission" date="2020-09" db="EMBL/GenBank/DDBJ databases">
        <title>Genome-Enabled Discovery of Anthraquinone Biosynthesis in Senna tora.</title>
        <authorList>
            <person name="Kang S.-H."/>
            <person name="Pandey R.P."/>
            <person name="Lee C.-M."/>
            <person name="Sim J.-S."/>
            <person name="Jeong J.-T."/>
            <person name="Choi B.-S."/>
            <person name="Jung M."/>
            <person name="Ginzburg D."/>
            <person name="Zhao K."/>
            <person name="Won S.Y."/>
            <person name="Oh T.-J."/>
            <person name="Yu Y."/>
            <person name="Kim N.-H."/>
            <person name="Lee O.R."/>
            <person name="Lee T.-H."/>
            <person name="Bashyal P."/>
            <person name="Kim T.-S."/>
            <person name="Lee W.-H."/>
            <person name="Kawkins C."/>
            <person name="Kim C.-K."/>
            <person name="Kim J.S."/>
            <person name="Ahn B.O."/>
            <person name="Rhee S.Y."/>
            <person name="Sohng J.K."/>
        </authorList>
    </citation>
    <scope>NUCLEOTIDE SEQUENCE</scope>
    <source>
        <tissue evidence="3">Leaf</tissue>
    </source>
</reference>
<dbReference type="OrthoDB" id="26525at2759"/>
<evidence type="ECO:0000313" key="4">
    <source>
        <dbReference type="Proteomes" id="UP000634136"/>
    </source>
</evidence>
<evidence type="ECO:0000259" key="2">
    <source>
        <dbReference type="PROSITE" id="PS50222"/>
    </source>
</evidence>
<gene>
    <name evidence="3" type="ORF">G2W53_012965</name>
</gene>
<dbReference type="InterPro" id="IPR002048">
    <property type="entry name" value="EF_hand_dom"/>
</dbReference>
<dbReference type="SUPFAM" id="SSF47473">
    <property type="entry name" value="EF-hand"/>
    <property type="match status" value="1"/>
</dbReference>
<evidence type="ECO:0000256" key="1">
    <source>
        <dbReference type="ARBA" id="ARBA00022837"/>
    </source>
</evidence>
<keyword evidence="1" id="KW-0106">Calcium</keyword>
<dbReference type="InterPro" id="IPR018247">
    <property type="entry name" value="EF_Hand_1_Ca_BS"/>
</dbReference>
<dbReference type="GO" id="GO:0005509">
    <property type="term" value="F:calcium ion binding"/>
    <property type="evidence" value="ECO:0007669"/>
    <property type="project" value="InterPro"/>
</dbReference>
<name>A0A834WQ84_9FABA</name>
<dbReference type="AlphaFoldDB" id="A0A834WQ84"/>